<dbReference type="EMBL" id="FWWT01000016">
    <property type="protein sequence ID" value="SMB88653.1"/>
    <property type="molecule type" value="Genomic_DNA"/>
</dbReference>
<keyword evidence="3" id="KW-1185">Reference proteome</keyword>
<feature type="transmembrane region" description="Helical" evidence="1">
    <location>
        <begin position="242"/>
        <end position="262"/>
    </location>
</feature>
<feature type="transmembrane region" description="Helical" evidence="1">
    <location>
        <begin position="166"/>
        <end position="188"/>
    </location>
</feature>
<dbReference type="AlphaFoldDB" id="A0A1W1V5S1"/>
<keyword evidence="1" id="KW-0812">Transmembrane</keyword>
<organism evidence="2 3">
    <name type="scientific">Desulfonispora thiosulfatigenes DSM 11270</name>
    <dbReference type="NCBI Taxonomy" id="656914"/>
    <lineage>
        <taxon>Bacteria</taxon>
        <taxon>Bacillati</taxon>
        <taxon>Bacillota</taxon>
        <taxon>Clostridia</taxon>
        <taxon>Eubacteriales</taxon>
        <taxon>Peptococcaceae</taxon>
        <taxon>Desulfonispora</taxon>
    </lineage>
</organism>
<accession>A0A1W1V5S1</accession>
<reference evidence="2 3" key="1">
    <citation type="submission" date="2017-04" db="EMBL/GenBank/DDBJ databases">
        <authorList>
            <person name="Afonso C.L."/>
            <person name="Miller P.J."/>
            <person name="Scott M.A."/>
            <person name="Spackman E."/>
            <person name="Goraichik I."/>
            <person name="Dimitrov K.M."/>
            <person name="Suarez D.L."/>
            <person name="Swayne D.E."/>
        </authorList>
    </citation>
    <scope>NUCLEOTIDE SEQUENCE [LARGE SCALE GENOMIC DNA]</scope>
    <source>
        <strain evidence="2 3">DSM 11270</strain>
    </source>
</reference>
<evidence type="ECO:0000256" key="1">
    <source>
        <dbReference type="SAM" id="Phobius"/>
    </source>
</evidence>
<evidence type="ECO:0000313" key="3">
    <source>
        <dbReference type="Proteomes" id="UP000192731"/>
    </source>
</evidence>
<feature type="transmembrane region" description="Helical" evidence="1">
    <location>
        <begin position="128"/>
        <end position="154"/>
    </location>
</feature>
<feature type="transmembrane region" description="Helical" evidence="1">
    <location>
        <begin position="29"/>
        <end position="55"/>
    </location>
</feature>
<evidence type="ECO:0000313" key="2">
    <source>
        <dbReference type="EMBL" id="SMB88653.1"/>
    </source>
</evidence>
<keyword evidence="1" id="KW-0472">Membrane</keyword>
<dbReference type="InterPro" id="IPR049458">
    <property type="entry name" value="EpsG-like"/>
</dbReference>
<name>A0A1W1V5S1_DESTI</name>
<feature type="transmembrane region" description="Helical" evidence="1">
    <location>
        <begin position="274"/>
        <end position="292"/>
    </location>
</feature>
<sequence>MRIYYLLLFYFIFIYSLKKIKIPLNRNTIIYLYAIPIFLIIALRDFSVGTDTFMYQIMFERSIFNLKHYGTEMLSLRKEPLFWLTAAIIQFVVGSDRVYFAIMALIMIFSLSIFIIRHSKFPMISFWLYVTLGYLGLSMSGLRQMLAISITFLGFKYLINGNWVKYIITILIAVMFHFSAIVMIPIYYLRKIHLNKKGKIGILFVSVILGFLVKDIILRLIFSFNVMSRYSVYESSVGNVQTNPLVVVVALGISTVSLILYQRNAGNLEDKFKNSFDILFIMSCLNIITLIISLDLAIVSRVGYYFSICNIILLPNAIATIRDKWVRLLMISGALMISLSQFLISTPGDFLRIDNYKFFW</sequence>
<proteinExistence type="predicted"/>
<gene>
    <name evidence="2" type="ORF">SAMN00017405_0506</name>
</gene>
<dbReference type="RefSeq" id="WP_084052897.1">
    <property type="nucleotide sequence ID" value="NZ_FWWT01000016.1"/>
</dbReference>
<dbReference type="Pfam" id="PF14897">
    <property type="entry name" value="EpsG"/>
    <property type="match status" value="1"/>
</dbReference>
<dbReference type="Proteomes" id="UP000192731">
    <property type="component" value="Unassembled WGS sequence"/>
</dbReference>
<protein>
    <submittedName>
        <fullName evidence="2">EpsG family protein</fullName>
    </submittedName>
</protein>
<dbReference type="STRING" id="656914.SAMN00017405_0506"/>
<dbReference type="OrthoDB" id="1861572at2"/>
<feature type="transmembrane region" description="Helical" evidence="1">
    <location>
        <begin position="325"/>
        <end position="344"/>
    </location>
</feature>
<keyword evidence="1" id="KW-1133">Transmembrane helix</keyword>
<feature type="transmembrane region" description="Helical" evidence="1">
    <location>
        <begin position="99"/>
        <end position="116"/>
    </location>
</feature>
<feature type="transmembrane region" description="Helical" evidence="1">
    <location>
        <begin position="200"/>
        <end position="222"/>
    </location>
</feature>
<feature type="transmembrane region" description="Helical" evidence="1">
    <location>
        <begin position="298"/>
        <end position="318"/>
    </location>
</feature>